<evidence type="ECO:0000256" key="1">
    <source>
        <dbReference type="SAM" id="SignalP"/>
    </source>
</evidence>
<reference evidence="3 4" key="1">
    <citation type="journal article" date="2017" name="BMC Genomics">
        <title>Genome sequencing of 39 Akkermansia muciniphila isolates reveals its population structure, genomic and functional diverisity, and global distribution in mammalian gut microbiotas.</title>
        <authorList>
            <person name="Guo X."/>
            <person name="Li S."/>
            <person name="Zhang J."/>
            <person name="Wu F."/>
            <person name="Li X."/>
            <person name="Wu D."/>
            <person name="Zhang M."/>
            <person name="Ou Z."/>
            <person name="Jie Z."/>
            <person name="Yan Q."/>
            <person name="Li P."/>
            <person name="Yi J."/>
            <person name="Peng Y."/>
        </authorList>
    </citation>
    <scope>NUCLEOTIDE SEQUENCE [LARGE SCALE GENOMIC DNA]</scope>
    <source>
        <strain evidence="3 4">GP24</strain>
    </source>
</reference>
<dbReference type="Pfam" id="PF17131">
    <property type="entry name" value="LolA_like"/>
    <property type="match status" value="1"/>
</dbReference>
<feature type="chain" id="PRO_5014899221" description="Uncharacterized protein TP-0789 domain-containing protein" evidence="1">
    <location>
        <begin position="31"/>
        <end position="243"/>
    </location>
</feature>
<dbReference type="Gene3D" id="2.50.20.10">
    <property type="entry name" value="Lipoprotein localisation LolA/LolB/LppX"/>
    <property type="match status" value="1"/>
</dbReference>
<gene>
    <name evidence="3" type="ORF">CXU22_08440</name>
</gene>
<sequence>MLSRHSLFSAFLAGMAAVVLSLAPSFSQEAAPDAGQLLKRVRQGATLQENKDVKGQIRRRSVKVPFSMSLRGNLIAFQYQLDNVWNRFDLKFKDRGQEILSWKDGKSGVLPVSQYAVPIAGTDVTYEDLSMRYLYWPKAKIVRDDAASTVKGRDCWIVQIPNPNPKVGQYAWVRVWIDKENGAMWQVDGIDGRGELAKRFMIDSVMKLKDGSWFFKRMKVEVRDPSNPRRTVSVSYIDMDSPE</sequence>
<dbReference type="Proteomes" id="UP000236000">
    <property type="component" value="Unassembled WGS sequence"/>
</dbReference>
<comment type="caution">
    <text evidence="3">The sequence shown here is derived from an EMBL/GenBank/DDBJ whole genome shotgun (WGS) entry which is preliminary data.</text>
</comment>
<dbReference type="EMBL" id="PJKA01000012">
    <property type="protein sequence ID" value="PNC17761.1"/>
    <property type="molecule type" value="Genomic_DNA"/>
</dbReference>
<protein>
    <recommendedName>
        <fullName evidence="2">Uncharacterized protein TP-0789 domain-containing protein</fullName>
    </recommendedName>
</protein>
<dbReference type="CDD" id="cd16329">
    <property type="entry name" value="LolA_like"/>
    <property type="match status" value="1"/>
</dbReference>
<accession>A0A2N8HCZ4</accession>
<feature type="signal peptide" evidence="1">
    <location>
        <begin position="1"/>
        <end position="30"/>
    </location>
</feature>
<name>A0A2N8HCZ4_9BACT</name>
<dbReference type="OrthoDB" id="186069at2"/>
<feature type="domain" description="Uncharacterized protein TP-0789" evidence="2">
    <location>
        <begin position="118"/>
        <end position="222"/>
    </location>
</feature>
<evidence type="ECO:0000313" key="3">
    <source>
        <dbReference type="EMBL" id="PNC17761.1"/>
    </source>
</evidence>
<dbReference type="RefSeq" id="WP_102714471.1">
    <property type="nucleotide sequence ID" value="NZ_PJKA01000012.1"/>
</dbReference>
<dbReference type="InterPro" id="IPR033399">
    <property type="entry name" value="TP_0789-like"/>
</dbReference>
<organism evidence="3 4">
    <name type="scientific">Akkermansia muciniphila</name>
    <dbReference type="NCBI Taxonomy" id="239935"/>
    <lineage>
        <taxon>Bacteria</taxon>
        <taxon>Pseudomonadati</taxon>
        <taxon>Verrucomicrobiota</taxon>
        <taxon>Verrucomicrobiia</taxon>
        <taxon>Verrucomicrobiales</taxon>
        <taxon>Akkermansiaceae</taxon>
        <taxon>Akkermansia</taxon>
    </lineage>
</organism>
<dbReference type="AlphaFoldDB" id="A0A2N8HCZ4"/>
<evidence type="ECO:0000259" key="2">
    <source>
        <dbReference type="Pfam" id="PF17131"/>
    </source>
</evidence>
<evidence type="ECO:0000313" key="4">
    <source>
        <dbReference type="Proteomes" id="UP000236000"/>
    </source>
</evidence>
<proteinExistence type="predicted"/>
<keyword evidence="1" id="KW-0732">Signal</keyword>